<dbReference type="OrthoDB" id="21123at2759"/>
<dbReference type="Pfam" id="PF10197">
    <property type="entry name" value="Cir_N"/>
    <property type="match status" value="1"/>
</dbReference>
<dbReference type="GO" id="GO:0005684">
    <property type="term" value="C:U2-type spliceosomal complex"/>
    <property type="evidence" value="ECO:0007669"/>
    <property type="project" value="TreeGrafter"/>
</dbReference>
<keyword evidence="5 8" id="KW-0175">Coiled coil</keyword>
<dbReference type="SMART" id="SM01083">
    <property type="entry name" value="Cir_N"/>
    <property type="match status" value="1"/>
</dbReference>
<feature type="compositionally biased region" description="Basic and acidic residues" evidence="9">
    <location>
        <begin position="430"/>
        <end position="443"/>
    </location>
</feature>
<feature type="compositionally biased region" description="Basic and acidic residues" evidence="9">
    <location>
        <begin position="219"/>
        <end position="280"/>
    </location>
</feature>
<comment type="subcellular location">
    <subcellularLocation>
        <location evidence="1">Nucleus</location>
    </subcellularLocation>
</comment>
<evidence type="ECO:0000313" key="12">
    <source>
        <dbReference type="Proteomes" id="UP000887229"/>
    </source>
</evidence>
<feature type="compositionally biased region" description="Basic and acidic residues" evidence="9">
    <location>
        <begin position="355"/>
        <end position="368"/>
    </location>
</feature>
<feature type="compositionally biased region" description="Basic residues" evidence="9">
    <location>
        <begin position="185"/>
        <end position="195"/>
    </location>
</feature>
<keyword evidence="4" id="KW-0747">Spliceosome</keyword>
<dbReference type="Proteomes" id="UP000887229">
    <property type="component" value="Unassembled WGS sequence"/>
</dbReference>
<evidence type="ECO:0000256" key="9">
    <source>
        <dbReference type="SAM" id="MobiDB-lite"/>
    </source>
</evidence>
<comment type="caution">
    <text evidence="11">The sequence shown here is derived from an EMBL/GenBank/DDBJ whole genome shotgun (WGS) entry which is preliminary data.</text>
</comment>
<keyword evidence="3" id="KW-0507">mRNA processing</keyword>
<keyword evidence="12" id="KW-1185">Reference proteome</keyword>
<evidence type="ECO:0000259" key="10">
    <source>
        <dbReference type="SMART" id="SM01083"/>
    </source>
</evidence>
<feature type="compositionally biased region" description="Basic and acidic residues" evidence="9">
    <location>
        <begin position="171"/>
        <end position="184"/>
    </location>
</feature>
<evidence type="ECO:0000256" key="2">
    <source>
        <dbReference type="ARBA" id="ARBA00006695"/>
    </source>
</evidence>
<proteinExistence type="inferred from homology"/>
<feature type="compositionally biased region" description="Basic residues" evidence="9">
    <location>
        <begin position="205"/>
        <end position="218"/>
    </location>
</feature>
<evidence type="ECO:0000313" key="11">
    <source>
        <dbReference type="EMBL" id="KAG9252460.1"/>
    </source>
</evidence>
<dbReference type="GO" id="GO:0000398">
    <property type="term" value="P:mRNA splicing, via spliceosome"/>
    <property type="evidence" value="ECO:0007669"/>
    <property type="project" value="TreeGrafter"/>
</dbReference>
<dbReference type="GeneID" id="70296099"/>
<evidence type="ECO:0000256" key="6">
    <source>
        <dbReference type="ARBA" id="ARBA00023187"/>
    </source>
</evidence>
<dbReference type="PANTHER" id="PTHR16196:SF0">
    <property type="entry name" value="PRE-MRNA-SPLICING FACTOR CWC25 HOMOLOG"/>
    <property type="match status" value="1"/>
</dbReference>
<keyword evidence="6" id="KW-0508">mRNA splicing</keyword>
<feature type="compositionally biased region" description="Basic and acidic residues" evidence="9">
    <location>
        <begin position="296"/>
        <end position="317"/>
    </location>
</feature>
<dbReference type="InterPro" id="IPR051376">
    <property type="entry name" value="CWC25_splicing_factor"/>
</dbReference>
<keyword evidence="7" id="KW-0539">Nucleus</keyword>
<feature type="region of interest" description="Disordered" evidence="9">
    <location>
        <begin position="1"/>
        <end position="23"/>
    </location>
</feature>
<feature type="compositionally biased region" description="Basic and acidic residues" evidence="9">
    <location>
        <begin position="325"/>
        <end position="334"/>
    </location>
</feature>
<dbReference type="InterPro" id="IPR022209">
    <property type="entry name" value="CWC25"/>
</dbReference>
<evidence type="ECO:0000256" key="7">
    <source>
        <dbReference type="ARBA" id="ARBA00023242"/>
    </source>
</evidence>
<evidence type="ECO:0000256" key="8">
    <source>
        <dbReference type="SAM" id="Coils"/>
    </source>
</evidence>
<gene>
    <name evidence="11" type="ORF">F5Z01DRAFT_675944</name>
</gene>
<dbReference type="EMBL" id="MU251262">
    <property type="protein sequence ID" value="KAG9252460.1"/>
    <property type="molecule type" value="Genomic_DNA"/>
</dbReference>
<organism evidence="11 12">
    <name type="scientific">Emericellopsis atlantica</name>
    <dbReference type="NCBI Taxonomy" id="2614577"/>
    <lineage>
        <taxon>Eukaryota</taxon>
        <taxon>Fungi</taxon>
        <taxon>Dikarya</taxon>
        <taxon>Ascomycota</taxon>
        <taxon>Pezizomycotina</taxon>
        <taxon>Sordariomycetes</taxon>
        <taxon>Hypocreomycetidae</taxon>
        <taxon>Hypocreales</taxon>
        <taxon>Bionectriaceae</taxon>
        <taxon>Emericellopsis</taxon>
    </lineage>
</organism>
<feature type="domain" description="CBF1-interacting co-repressor CIR N-terminal" evidence="10">
    <location>
        <begin position="11"/>
        <end position="47"/>
    </location>
</feature>
<feature type="coiled-coil region" evidence="8">
    <location>
        <begin position="27"/>
        <end position="63"/>
    </location>
</feature>
<sequence length="443" mass="51534">MGGGDLNLKKSFHPGLRRNQAAVYDEEQKALAERKRTQQRLNEIKEEREKEELQRQLEAAGGKKRIDRVDWMYEGPTDGQAGTTEETEAYLLGKRRIDNLIKGTDHKKLEKQAGEDSFMALQHANTARDTASKIRDDPLLAMKRQEQAAYEAMMNDPARRKQLLSAMGMGDGDKKNKEDRSRRKEERRHRRHRHRSADSDQDRDRRRRRRSYSRSRSPRRGDDSSEERAHRSRGRDRPDGRSSRHRDRHDDHGSSRRYRDERETRSPDRDRRGRHEDRGRSSRGTNRSHRNSSSPEDDRRSHRHDDQRGRRGGDHRPSRTSPTPERSDRRRQDLSKGSQHGQARNGHRHNGSRQPDADTADKEAERAQKLAAMQSAATDLDQDRVQRLAAIEERERQAREQDARGRERGGDRGFVNGLHKQAGNLNLADRVGRGRQGIERDED</sequence>
<feature type="region of interest" description="Disordered" evidence="9">
    <location>
        <begin position="148"/>
        <end position="443"/>
    </location>
</feature>
<protein>
    <submittedName>
        <fullName evidence="11">Pre-mRNA-splicing factor CWC25</fullName>
    </submittedName>
</protein>
<dbReference type="PANTHER" id="PTHR16196">
    <property type="entry name" value="CELL CYCLE CONTROL PROTEIN CWF25"/>
    <property type="match status" value="1"/>
</dbReference>
<evidence type="ECO:0000256" key="5">
    <source>
        <dbReference type="ARBA" id="ARBA00023054"/>
    </source>
</evidence>
<evidence type="ECO:0000256" key="3">
    <source>
        <dbReference type="ARBA" id="ARBA00022664"/>
    </source>
</evidence>
<evidence type="ECO:0000256" key="4">
    <source>
        <dbReference type="ARBA" id="ARBA00022728"/>
    </source>
</evidence>
<comment type="similarity">
    <text evidence="2">Belongs to the CWC25 family.</text>
</comment>
<evidence type="ECO:0000256" key="1">
    <source>
        <dbReference type="ARBA" id="ARBA00004123"/>
    </source>
</evidence>
<dbReference type="AlphaFoldDB" id="A0A9P7ZI48"/>
<dbReference type="RefSeq" id="XP_046116384.1">
    <property type="nucleotide sequence ID" value="XM_046265196.1"/>
</dbReference>
<reference evidence="11" key="1">
    <citation type="journal article" date="2021" name="IMA Fungus">
        <title>Genomic characterization of three marine fungi, including Emericellopsis atlantica sp. nov. with signatures of a generalist lifestyle and marine biomass degradation.</title>
        <authorList>
            <person name="Hagestad O.C."/>
            <person name="Hou L."/>
            <person name="Andersen J.H."/>
            <person name="Hansen E.H."/>
            <person name="Altermark B."/>
            <person name="Li C."/>
            <person name="Kuhnert E."/>
            <person name="Cox R.J."/>
            <person name="Crous P.W."/>
            <person name="Spatafora J.W."/>
            <person name="Lail K."/>
            <person name="Amirebrahimi M."/>
            <person name="Lipzen A."/>
            <person name="Pangilinan J."/>
            <person name="Andreopoulos W."/>
            <person name="Hayes R.D."/>
            <person name="Ng V."/>
            <person name="Grigoriev I.V."/>
            <person name="Jackson S.A."/>
            <person name="Sutton T.D.S."/>
            <person name="Dobson A.D.W."/>
            <person name="Rama T."/>
        </authorList>
    </citation>
    <scope>NUCLEOTIDE SEQUENCE</scope>
    <source>
        <strain evidence="11">TS7</strain>
    </source>
</reference>
<dbReference type="Pfam" id="PF12542">
    <property type="entry name" value="CWC25"/>
    <property type="match status" value="1"/>
</dbReference>
<dbReference type="InterPro" id="IPR019339">
    <property type="entry name" value="CIR_N_dom"/>
</dbReference>
<name>A0A9P7ZI48_9HYPO</name>
<feature type="compositionally biased region" description="Basic and acidic residues" evidence="9">
    <location>
        <begin position="381"/>
        <end position="411"/>
    </location>
</feature>
<accession>A0A9P7ZI48</accession>